<dbReference type="GO" id="GO:0006352">
    <property type="term" value="P:DNA-templated transcription initiation"/>
    <property type="evidence" value="ECO:0007669"/>
    <property type="project" value="InterPro"/>
</dbReference>
<evidence type="ECO:0000313" key="7">
    <source>
        <dbReference type="EMBL" id="PRD47785.1"/>
    </source>
</evidence>
<dbReference type="Gene3D" id="1.10.1740.10">
    <property type="match status" value="1"/>
</dbReference>
<dbReference type="AlphaFoldDB" id="A0A2S9J4U1"/>
<dbReference type="InterPro" id="IPR007627">
    <property type="entry name" value="RNA_pol_sigma70_r2"/>
</dbReference>
<keyword evidence="4" id="KW-0804">Transcription</keyword>
<dbReference type="SUPFAM" id="SSF88659">
    <property type="entry name" value="Sigma3 and sigma4 domains of RNA polymerase sigma factors"/>
    <property type="match status" value="1"/>
</dbReference>
<evidence type="ECO:0000259" key="5">
    <source>
        <dbReference type="Pfam" id="PF04542"/>
    </source>
</evidence>
<dbReference type="InterPro" id="IPR014284">
    <property type="entry name" value="RNA_pol_sigma-70_dom"/>
</dbReference>
<dbReference type="GO" id="GO:0016987">
    <property type="term" value="F:sigma factor activity"/>
    <property type="evidence" value="ECO:0007669"/>
    <property type="project" value="UniProtKB-KW"/>
</dbReference>
<dbReference type="PANTHER" id="PTHR43133">
    <property type="entry name" value="RNA POLYMERASE ECF-TYPE SIGMA FACTO"/>
    <property type="match status" value="1"/>
</dbReference>
<keyword evidence="3" id="KW-0731">Sigma factor</keyword>
<evidence type="ECO:0000256" key="2">
    <source>
        <dbReference type="ARBA" id="ARBA00023015"/>
    </source>
</evidence>
<dbReference type="GO" id="GO:0003677">
    <property type="term" value="F:DNA binding"/>
    <property type="evidence" value="ECO:0007669"/>
    <property type="project" value="InterPro"/>
</dbReference>
<proteinExistence type="inferred from homology"/>
<dbReference type="NCBIfam" id="TIGR02937">
    <property type="entry name" value="sigma70-ECF"/>
    <property type="match status" value="1"/>
</dbReference>
<dbReference type="Proteomes" id="UP000239711">
    <property type="component" value="Unassembled WGS sequence"/>
</dbReference>
<dbReference type="Gene3D" id="1.10.10.10">
    <property type="entry name" value="Winged helix-like DNA-binding domain superfamily/Winged helix DNA-binding domain"/>
    <property type="match status" value="1"/>
</dbReference>
<gene>
    <name evidence="7" type="ORF">C5745_07670</name>
</gene>
<accession>A0A2S9J4U1</accession>
<evidence type="ECO:0000256" key="1">
    <source>
        <dbReference type="ARBA" id="ARBA00010641"/>
    </source>
</evidence>
<dbReference type="SUPFAM" id="SSF88946">
    <property type="entry name" value="Sigma2 domain of RNA polymerase sigma factors"/>
    <property type="match status" value="1"/>
</dbReference>
<dbReference type="PANTHER" id="PTHR43133:SF46">
    <property type="entry name" value="RNA POLYMERASE SIGMA-70 FACTOR ECF SUBFAMILY"/>
    <property type="match status" value="1"/>
</dbReference>
<evidence type="ECO:0000256" key="4">
    <source>
        <dbReference type="ARBA" id="ARBA00023163"/>
    </source>
</evidence>
<sequence length="198" mass="22976">MIKVNYSKASDNELFACCQKDDMRAYNQLFDRFVGKLHRMGLRYIKDEYAVEELVTDILLNLWIRRNEITLEGQLSPYLFRAMHNRAISFLRKATPETIDINTLSGDKLVADGTADQQIGVKEALKTYEERLARLSPQRQKVFRLSREEDMSYADIAIEMNLSPNTVKNHMNAALEYLRMQYGDATVSTVLLFSLFLY</sequence>
<evidence type="ECO:0000313" key="8">
    <source>
        <dbReference type="Proteomes" id="UP000239711"/>
    </source>
</evidence>
<keyword evidence="8" id="KW-1185">Reference proteome</keyword>
<reference evidence="7 8" key="1">
    <citation type="submission" date="2018-02" db="EMBL/GenBank/DDBJ databases">
        <title>The draft genome of Sphingobacterium sp. 5JN-11.</title>
        <authorList>
            <person name="Liu L."/>
            <person name="Li L."/>
            <person name="Liang L."/>
            <person name="Zhang X."/>
            <person name="Wang T."/>
        </authorList>
    </citation>
    <scope>NUCLEOTIDE SEQUENCE [LARGE SCALE GENOMIC DNA]</scope>
    <source>
        <strain evidence="7 8">5JN-11</strain>
    </source>
</reference>
<dbReference type="InterPro" id="IPR013324">
    <property type="entry name" value="RNA_pol_sigma_r3/r4-like"/>
</dbReference>
<dbReference type="Pfam" id="PF08281">
    <property type="entry name" value="Sigma70_r4_2"/>
    <property type="match status" value="1"/>
</dbReference>
<protein>
    <recommendedName>
        <fullName evidence="9">RNA polymerase sigma-70 factor</fullName>
    </recommendedName>
</protein>
<dbReference type="Pfam" id="PF04542">
    <property type="entry name" value="Sigma70_r2"/>
    <property type="match status" value="1"/>
</dbReference>
<dbReference type="NCBIfam" id="TIGR02985">
    <property type="entry name" value="Sig70_bacteroi1"/>
    <property type="match status" value="1"/>
</dbReference>
<dbReference type="InterPro" id="IPR013249">
    <property type="entry name" value="RNA_pol_sigma70_r4_t2"/>
</dbReference>
<dbReference type="InterPro" id="IPR039425">
    <property type="entry name" value="RNA_pol_sigma-70-like"/>
</dbReference>
<dbReference type="EMBL" id="PVBQ01000005">
    <property type="protein sequence ID" value="PRD47785.1"/>
    <property type="molecule type" value="Genomic_DNA"/>
</dbReference>
<comment type="caution">
    <text evidence="7">The sequence shown here is derived from an EMBL/GenBank/DDBJ whole genome shotgun (WGS) entry which is preliminary data.</text>
</comment>
<dbReference type="InterPro" id="IPR014327">
    <property type="entry name" value="RNA_pol_sigma70_bacteroid"/>
</dbReference>
<keyword evidence="2" id="KW-0805">Transcription regulation</keyword>
<comment type="similarity">
    <text evidence="1">Belongs to the sigma-70 factor family. ECF subfamily.</text>
</comment>
<evidence type="ECO:0008006" key="9">
    <source>
        <dbReference type="Google" id="ProtNLM"/>
    </source>
</evidence>
<dbReference type="InterPro" id="IPR036388">
    <property type="entry name" value="WH-like_DNA-bd_sf"/>
</dbReference>
<name>A0A2S9J4U1_9SPHI</name>
<organism evidence="7 8">
    <name type="scientific">Sphingobacterium haloxyli</name>
    <dbReference type="NCBI Taxonomy" id="2100533"/>
    <lineage>
        <taxon>Bacteria</taxon>
        <taxon>Pseudomonadati</taxon>
        <taxon>Bacteroidota</taxon>
        <taxon>Sphingobacteriia</taxon>
        <taxon>Sphingobacteriales</taxon>
        <taxon>Sphingobacteriaceae</taxon>
        <taxon>Sphingobacterium</taxon>
    </lineage>
</organism>
<evidence type="ECO:0000259" key="6">
    <source>
        <dbReference type="Pfam" id="PF08281"/>
    </source>
</evidence>
<feature type="domain" description="RNA polymerase sigma factor 70 region 4 type 2" evidence="6">
    <location>
        <begin position="128"/>
        <end position="176"/>
    </location>
</feature>
<feature type="domain" description="RNA polymerase sigma-70 region 2" evidence="5">
    <location>
        <begin position="29"/>
        <end position="95"/>
    </location>
</feature>
<evidence type="ECO:0000256" key="3">
    <source>
        <dbReference type="ARBA" id="ARBA00023082"/>
    </source>
</evidence>
<dbReference type="InterPro" id="IPR013325">
    <property type="entry name" value="RNA_pol_sigma_r2"/>
</dbReference>